<keyword evidence="1" id="KW-0732">Signal</keyword>
<name>A0AA37H9Y3_9HYPH</name>
<feature type="chain" id="PRO_5041410055" evidence="1">
    <location>
        <begin position="23"/>
        <end position="46"/>
    </location>
</feature>
<organism evidence="2 3">
    <name type="scientific">Methylobacterium frigidaeris</name>
    <dbReference type="NCBI Taxonomy" id="2038277"/>
    <lineage>
        <taxon>Bacteria</taxon>
        <taxon>Pseudomonadati</taxon>
        <taxon>Pseudomonadota</taxon>
        <taxon>Alphaproteobacteria</taxon>
        <taxon>Hyphomicrobiales</taxon>
        <taxon>Methylobacteriaceae</taxon>
        <taxon>Methylobacterium</taxon>
    </lineage>
</organism>
<reference evidence="2" key="2">
    <citation type="submission" date="2021-08" db="EMBL/GenBank/DDBJ databases">
        <authorList>
            <person name="Tani A."/>
            <person name="Ola A."/>
            <person name="Ogura Y."/>
            <person name="Katsura K."/>
            <person name="Hayashi T."/>
        </authorList>
    </citation>
    <scope>NUCLEOTIDE SEQUENCE</scope>
    <source>
        <strain evidence="2">JCM 32048</strain>
    </source>
</reference>
<sequence length="46" mass="4590">MLRLRPPAKVAASFISGAAATAAAVTSRGSIDAPSRARSGSAAFWS</sequence>
<dbReference type="Proteomes" id="UP001055286">
    <property type="component" value="Unassembled WGS sequence"/>
</dbReference>
<keyword evidence="3" id="KW-1185">Reference proteome</keyword>
<comment type="caution">
    <text evidence="2">The sequence shown here is derived from an EMBL/GenBank/DDBJ whole genome shotgun (WGS) entry which is preliminary data.</text>
</comment>
<protein>
    <submittedName>
        <fullName evidence="2">Uncharacterized protein</fullName>
    </submittedName>
</protein>
<evidence type="ECO:0000313" key="3">
    <source>
        <dbReference type="Proteomes" id="UP001055286"/>
    </source>
</evidence>
<reference evidence="2" key="1">
    <citation type="journal article" date="2016" name="Front. Microbiol.">
        <title>Genome Sequence of the Piezophilic, Mesophilic Sulfate-Reducing Bacterium Desulfovibrio indicus J2T.</title>
        <authorList>
            <person name="Cao J."/>
            <person name="Maignien L."/>
            <person name="Shao Z."/>
            <person name="Alain K."/>
            <person name="Jebbar M."/>
        </authorList>
    </citation>
    <scope>NUCLEOTIDE SEQUENCE</scope>
    <source>
        <strain evidence="2">JCM 32048</strain>
    </source>
</reference>
<dbReference type="EMBL" id="BPQJ01000006">
    <property type="protein sequence ID" value="GJD61470.1"/>
    <property type="molecule type" value="Genomic_DNA"/>
</dbReference>
<accession>A0AA37H9Y3</accession>
<gene>
    <name evidence="2" type="ORF">MPEAHAMD_1613</name>
</gene>
<evidence type="ECO:0000313" key="2">
    <source>
        <dbReference type="EMBL" id="GJD61470.1"/>
    </source>
</evidence>
<dbReference type="AlphaFoldDB" id="A0AA37H9Y3"/>
<feature type="signal peptide" evidence="1">
    <location>
        <begin position="1"/>
        <end position="22"/>
    </location>
</feature>
<evidence type="ECO:0000256" key="1">
    <source>
        <dbReference type="SAM" id="SignalP"/>
    </source>
</evidence>
<proteinExistence type="predicted"/>